<organism evidence="1">
    <name type="scientific">Glycine max</name>
    <name type="common">Soybean</name>
    <name type="synonym">Glycine hispida</name>
    <dbReference type="NCBI Taxonomy" id="3847"/>
    <lineage>
        <taxon>Eukaryota</taxon>
        <taxon>Viridiplantae</taxon>
        <taxon>Streptophyta</taxon>
        <taxon>Embryophyta</taxon>
        <taxon>Tracheophyta</taxon>
        <taxon>Spermatophyta</taxon>
        <taxon>Magnoliopsida</taxon>
        <taxon>eudicotyledons</taxon>
        <taxon>Gunneridae</taxon>
        <taxon>Pentapetalae</taxon>
        <taxon>rosids</taxon>
        <taxon>fabids</taxon>
        <taxon>Fabales</taxon>
        <taxon>Fabaceae</taxon>
        <taxon>Papilionoideae</taxon>
        <taxon>50 kb inversion clade</taxon>
        <taxon>NPAAA clade</taxon>
        <taxon>indigoferoid/millettioid clade</taxon>
        <taxon>Phaseoleae</taxon>
        <taxon>Glycine</taxon>
        <taxon>Glycine subgen. Soja</taxon>
    </lineage>
</organism>
<dbReference type="Proteomes" id="UP000008827">
    <property type="component" value="Chromosome 20"/>
</dbReference>
<accession>A0A0R0EC25</accession>
<proteinExistence type="predicted"/>
<protein>
    <submittedName>
        <fullName evidence="1 2">Uncharacterized protein</fullName>
    </submittedName>
</protein>
<reference evidence="2" key="2">
    <citation type="submission" date="2018-02" db="UniProtKB">
        <authorList>
            <consortium name="EnsemblPlants"/>
        </authorList>
    </citation>
    <scope>IDENTIFICATION</scope>
    <source>
        <strain evidence="2">Williams 82</strain>
    </source>
</reference>
<keyword evidence="3" id="KW-1185">Reference proteome</keyword>
<reference evidence="1" key="3">
    <citation type="submission" date="2018-07" db="EMBL/GenBank/DDBJ databases">
        <title>WGS assembly of Glycine max.</title>
        <authorList>
            <person name="Schmutz J."/>
            <person name="Cannon S."/>
            <person name="Schlueter J."/>
            <person name="Ma J."/>
            <person name="Mitros T."/>
            <person name="Nelson W."/>
            <person name="Hyten D."/>
            <person name="Song Q."/>
            <person name="Thelen J."/>
            <person name="Cheng J."/>
            <person name="Xu D."/>
            <person name="Hellsten U."/>
            <person name="May G."/>
            <person name="Yu Y."/>
            <person name="Sakurai T."/>
            <person name="Umezawa T."/>
            <person name="Bhattacharyya M."/>
            <person name="Sandhu D."/>
            <person name="Valliyodan B."/>
            <person name="Lindquist E."/>
            <person name="Peto M."/>
            <person name="Grant D."/>
            <person name="Shu S."/>
            <person name="Goodstein D."/>
            <person name="Barry K."/>
            <person name="Futrell-Griggs M."/>
            <person name="Abernathy B."/>
            <person name="Du J."/>
            <person name="Tian Z."/>
            <person name="Zhu L."/>
            <person name="Gill N."/>
            <person name="Joshi T."/>
            <person name="Libault M."/>
            <person name="Sethuraman A."/>
            <person name="Zhang X."/>
            <person name="Shinozaki K."/>
            <person name="Nguyen H."/>
            <person name="Wing R."/>
            <person name="Cregan P."/>
            <person name="Specht J."/>
            <person name="Grimwood J."/>
            <person name="Rokhsar D."/>
            <person name="Stacey G."/>
            <person name="Shoemaker R."/>
            <person name="Jackson S."/>
        </authorList>
    </citation>
    <scope>NUCLEOTIDE SEQUENCE</scope>
    <source>
        <tissue evidence="1">Callus</tissue>
    </source>
</reference>
<dbReference type="InParanoid" id="A0A0R0EC25"/>
<evidence type="ECO:0000313" key="2">
    <source>
        <dbReference type="EnsemblPlants" id="KRG91077"/>
    </source>
</evidence>
<sequence>MGSFNGCFSDNFGIRNTLCAEFMGVILTIELADRNGWNNLWLDGRTTFSEKATPVQKLLPLLLLLFLDSENKK</sequence>
<dbReference type="EMBL" id="CM000853">
    <property type="protein sequence ID" value="KRG91077.1"/>
    <property type="molecule type" value="Genomic_DNA"/>
</dbReference>
<gene>
    <name evidence="1" type="ORF">GLYMA_20G131800</name>
</gene>
<dbReference type="AlphaFoldDB" id="A0A0R0EC25"/>
<reference evidence="1 2" key="1">
    <citation type="journal article" date="2010" name="Nature">
        <title>Genome sequence of the palaeopolyploid soybean.</title>
        <authorList>
            <person name="Schmutz J."/>
            <person name="Cannon S.B."/>
            <person name="Schlueter J."/>
            <person name="Ma J."/>
            <person name="Mitros T."/>
            <person name="Nelson W."/>
            <person name="Hyten D.L."/>
            <person name="Song Q."/>
            <person name="Thelen J.J."/>
            <person name="Cheng J."/>
            <person name="Xu D."/>
            <person name="Hellsten U."/>
            <person name="May G.D."/>
            <person name="Yu Y."/>
            <person name="Sakurai T."/>
            <person name="Umezawa T."/>
            <person name="Bhattacharyya M.K."/>
            <person name="Sandhu D."/>
            <person name="Valliyodan B."/>
            <person name="Lindquist E."/>
            <person name="Peto M."/>
            <person name="Grant D."/>
            <person name="Shu S."/>
            <person name="Goodstein D."/>
            <person name="Barry K."/>
            <person name="Futrell-Griggs M."/>
            <person name="Abernathy B."/>
            <person name="Du J."/>
            <person name="Tian Z."/>
            <person name="Zhu L."/>
            <person name="Gill N."/>
            <person name="Joshi T."/>
            <person name="Libault M."/>
            <person name="Sethuraman A."/>
            <person name="Zhang X.-C."/>
            <person name="Shinozaki K."/>
            <person name="Nguyen H.T."/>
            <person name="Wing R.A."/>
            <person name="Cregan P."/>
            <person name="Specht J."/>
            <person name="Grimwood J."/>
            <person name="Rokhsar D."/>
            <person name="Stacey G."/>
            <person name="Shoemaker R.C."/>
            <person name="Jackson S.A."/>
        </authorList>
    </citation>
    <scope>NUCLEOTIDE SEQUENCE</scope>
    <source>
        <strain evidence="2">cv. Williams 82</strain>
        <tissue evidence="1">Callus</tissue>
    </source>
</reference>
<dbReference type="Gramene" id="KRG91077">
    <property type="protein sequence ID" value="KRG91077"/>
    <property type="gene ID" value="GLYMA_20G131800"/>
</dbReference>
<dbReference type="EnsemblPlants" id="KRG91077">
    <property type="protein sequence ID" value="KRG91077"/>
    <property type="gene ID" value="GLYMA_20G131800"/>
</dbReference>
<evidence type="ECO:0000313" key="3">
    <source>
        <dbReference type="Proteomes" id="UP000008827"/>
    </source>
</evidence>
<name>A0A0R0EC25_SOYBN</name>
<evidence type="ECO:0000313" key="1">
    <source>
        <dbReference type="EMBL" id="KRG91077.1"/>
    </source>
</evidence>